<evidence type="ECO:0000256" key="1">
    <source>
        <dbReference type="SAM" id="Coils"/>
    </source>
</evidence>
<organism evidence="2 3">
    <name type="scientific">Marinomonas rhizomae</name>
    <dbReference type="NCBI Taxonomy" id="491948"/>
    <lineage>
        <taxon>Bacteria</taxon>
        <taxon>Pseudomonadati</taxon>
        <taxon>Pseudomonadota</taxon>
        <taxon>Gammaproteobacteria</taxon>
        <taxon>Oceanospirillales</taxon>
        <taxon>Oceanospirillaceae</taxon>
        <taxon>Marinomonas</taxon>
    </lineage>
</organism>
<protein>
    <submittedName>
        <fullName evidence="2">Uncharacterized protein</fullName>
    </submittedName>
</protein>
<gene>
    <name evidence="2" type="ORF">DFP80_103174</name>
</gene>
<dbReference type="AlphaFoldDB" id="A0A366JCI2"/>
<keyword evidence="3" id="KW-1185">Reference proteome</keyword>
<accession>A0A366JCI2</accession>
<comment type="caution">
    <text evidence="2">The sequence shown here is derived from an EMBL/GenBank/DDBJ whole genome shotgun (WGS) entry which is preliminary data.</text>
</comment>
<keyword evidence="1" id="KW-0175">Coiled coil</keyword>
<evidence type="ECO:0000313" key="2">
    <source>
        <dbReference type="EMBL" id="RBP84701.1"/>
    </source>
</evidence>
<reference evidence="2 3" key="1">
    <citation type="submission" date="2018-06" db="EMBL/GenBank/DDBJ databases">
        <title>Genomic Encyclopedia of Type Strains, Phase III (KMG-III): the genomes of soil and plant-associated and newly described type strains.</title>
        <authorList>
            <person name="Whitman W."/>
        </authorList>
    </citation>
    <scope>NUCLEOTIDE SEQUENCE [LARGE SCALE GENOMIC DNA]</scope>
    <source>
        <strain evidence="2 3">CECT 7377</strain>
    </source>
</reference>
<name>A0A366JCI2_9GAMM</name>
<proteinExistence type="predicted"/>
<evidence type="ECO:0000313" key="3">
    <source>
        <dbReference type="Proteomes" id="UP000252792"/>
    </source>
</evidence>
<dbReference type="Proteomes" id="UP000252792">
    <property type="component" value="Unassembled WGS sequence"/>
</dbReference>
<sequence>MTIELDEFLDWINCKDRNMTRWVSNYFIKKGIPRRLISIEEINTYSSEQGVFEQGVLEQAKNYFSSIRHQNSSEEKLPKMKQSWAQYCRRKKGIKRSHPVYVDDSTHKVLASIKKEHGLDNLGQSVGLIIEGILHRRKILRLEKDKASLNRQLNNFDLLKTKTQQKEEQLEEIRNKISSLEERNLMLTKALEQLSILLKHQ</sequence>
<feature type="coiled-coil region" evidence="1">
    <location>
        <begin position="139"/>
        <end position="190"/>
    </location>
</feature>
<dbReference type="EMBL" id="QNSE01000003">
    <property type="protein sequence ID" value="RBP84701.1"/>
    <property type="molecule type" value="Genomic_DNA"/>
</dbReference>
<dbReference type="RefSeq" id="WP_113915611.1">
    <property type="nucleotide sequence ID" value="NZ_QNSE01000003.1"/>
</dbReference>
<dbReference type="OrthoDB" id="9989281at2"/>